<feature type="chain" id="PRO_5045930583" evidence="2">
    <location>
        <begin position="30"/>
        <end position="242"/>
    </location>
</feature>
<evidence type="ECO:0000256" key="2">
    <source>
        <dbReference type="SAM" id="SignalP"/>
    </source>
</evidence>
<evidence type="ECO:0000313" key="3">
    <source>
        <dbReference type="EMBL" id="MFF3566188.1"/>
    </source>
</evidence>
<feature type="compositionally biased region" description="Pro residues" evidence="1">
    <location>
        <begin position="213"/>
        <end position="225"/>
    </location>
</feature>
<feature type="signal peptide" evidence="2">
    <location>
        <begin position="1"/>
        <end position="29"/>
    </location>
</feature>
<reference evidence="3 4" key="1">
    <citation type="submission" date="2024-10" db="EMBL/GenBank/DDBJ databases">
        <title>The Natural Products Discovery Center: Release of the First 8490 Sequenced Strains for Exploring Actinobacteria Biosynthetic Diversity.</title>
        <authorList>
            <person name="Kalkreuter E."/>
            <person name="Kautsar S.A."/>
            <person name="Yang D."/>
            <person name="Bader C.D."/>
            <person name="Teijaro C.N."/>
            <person name="Fluegel L."/>
            <person name="Davis C.M."/>
            <person name="Simpson J.R."/>
            <person name="Lauterbach L."/>
            <person name="Steele A.D."/>
            <person name="Gui C."/>
            <person name="Meng S."/>
            <person name="Li G."/>
            <person name="Viehrig K."/>
            <person name="Ye F."/>
            <person name="Su P."/>
            <person name="Kiefer A.F."/>
            <person name="Nichols A."/>
            <person name="Cepeda A.J."/>
            <person name="Yan W."/>
            <person name="Fan B."/>
            <person name="Jiang Y."/>
            <person name="Adhikari A."/>
            <person name="Zheng C.-J."/>
            <person name="Schuster L."/>
            <person name="Cowan T.M."/>
            <person name="Smanski M.J."/>
            <person name="Chevrette M.G."/>
            <person name="De Carvalho L.P.S."/>
            <person name="Shen B."/>
        </authorList>
    </citation>
    <scope>NUCLEOTIDE SEQUENCE [LARGE SCALE GENOMIC DNA]</scope>
    <source>
        <strain evidence="3 4">NPDC002593</strain>
    </source>
</reference>
<evidence type="ECO:0000313" key="4">
    <source>
        <dbReference type="Proteomes" id="UP001601992"/>
    </source>
</evidence>
<keyword evidence="2" id="KW-0732">Signal</keyword>
<proteinExistence type="predicted"/>
<comment type="caution">
    <text evidence="3">The sequence shown here is derived from an EMBL/GenBank/DDBJ whole genome shotgun (WGS) entry which is preliminary data.</text>
</comment>
<organism evidence="3 4">
    <name type="scientific">Nocardia jiangxiensis</name>
    <dbReference type="NCBI Taxonomy" id="282685"/>
    <lineage>
        <taxon>Bacteria</taxon>
        <taxon>Bacillati</taxon>
        <taxon>Actinomycetota</taxon>
        <taxon>Actinomycetes</taxon>
        <taxon>Mycobacteriales</taxon>
        <taxon>Nocardiaceae</taxon>
        <taxon>Nocardia</taxon>
    </lineage>
</organism>
<name>A0ABW6RQA5_9NOCA</name>
<protein>
    <submittedName>
        <fullName evidence="3">Uncharacterized protein</fullName>
    </submittedName>
</protein>
<dbReference type="EMBL" id="JBIAQY010000001">
    <property type="protein sequence ID" value="MFF3566188.1"/>
    <property type="molecule type" value="Genomic_DNA"/>
</dbReference>
<dbReference type="RefSeq" id="WP_040827379.1">
    <property type="nucleotide sequence ID" value="NZ_JBIAQY010000001.1"/>
</dbReference>
<keyword evidence="4" id="KW-1185">Reference proteome</keyword>
<feature type="region of interest" description="Disordered" evidence="1">
    <location>
        <begin position="212"/>
        <end position="242"/>
    </location>
</feature>
<gene>
    <name evidence="3" type="ORF">ACFYXQ_00240</name>
</gene>
<evidence type="ECO:0000256" key="1">
    <source>
        <dbReference type="SAM" id="MobiDB-lite"/>
    </source>
</evidence>
<dbReference type="Proteomes" id="UP001601992">
    <property type="component" value="Unassembled WGS sequence"/>
</dbReference>
<feature type="compositionally biased region" description="Low complexity" evidence="1">
    <location>
        <begin position="226"/>
        <end position="242"/>
    </location>
</feature>
<accession>A0ABW6RQA5</accession>
<sequence>MNGRILARLAALSACAAIGTATAFGTADAAPSATDTAIDHLTTAVGSDAAAKNAVSKLAKSTHLLTAAKLDHIAGAFQPFWFSSPTFGCPGNPVTMTVASGVAGSNGADNGLHGGYGTLRFQATTATPGYAIGSGLNVAWLNTGNGRSGVSPLDDMTQYHLPGLSKTVATGPGTVVAALWGTIGYPGGTCVIAPTVGAFTVYNAPGPNFNAPIPDPTTPAAPKPAPGQAVPGGVPSGPRSAH</sequence>